<dbReference type="PANTHER" id="PTHR37023">
    <property type="entry name" value="TRANSPOSASE"/>
    <property type="match status" value="1"/>
</dbReference>
<evidence type="ECO:0000259" key="1">
    <source>
        <dbReference type="Pfam" id="PF04986"/>
    </source>
</evidence>
<evidence type="ECO:0000313" key="3">
    <source>
        <dbReference type="Proteomes" id="UP000273022"/>
    </source>
</evidence>
<dbReference type="GO" id="GO:0004803">
    <property type="term" value="F:transposase activity"/>
    <property type="evidence" value="ECO:0007669"/>
    <property type="project" value="InterPro"/>
</dbReference>
<feature type="domain" description="Transposase IS801/IS1294" evidence="1">
    <location>
        <begin position="10"/>
        <end position="103"/>
    </location>
</feature>
<dbReference type="GO" id="GO:0003677">
    <property type="term" value="F:DNA binding"/>
    <property type="evidence" value="ECO:0007669"/>
    <property type="project" value="InterPro"/>
</dbReference>
<dbReference type="GO" id="GO:0006313">
    <property type="term" value="P:DNA transposition"/>
    <property type="evidence" value="ECO:0007669"/>
    <property type="project" value="InterPro"/>
</dbReference>
<comment type="caution">
    <text evidence="2">The sequence shown here is derived from an EMBL/GenBank/DDBJ whole genome shotgun (WGS) entry which is preliminary data.</text>
</comment>
<accession>A0A3A6U9K4</accession>
<sequence length="158" mass="18288">MWIGITLSDNLPKKWVVDCTKVGRGKPALQYLSRYLYRGVLPDKEIINVTQDEVTFRYKDSNTKQTQIRTLATLKFLWLIIQHVIPKGFRRVRDYGLLADANRKKLKEVQHLLAILLGCALPEIDTVRTKAIKLCACCKQPMQFMGIKKTLNFSMQFD</sequence>
<dbReference type="Pfam" id="PF04986">
    <property type="entry name" value="Y2_Tnp"/>
    <property type="match status" value="1"/>
</dbReference>
<name>A0A3A6U9K4_9GAMM</name>
<dbReference type="AlphaFoldDB" id="A0A3A6U9K4"/>
<dbReference type="PANTHER" id="PTHR37023:SF1">
    <property type="entry name" value="ISSOD25 TRANSPOSASE TNPA_ISSOD25"/>
    <property type="match status" value="1"/>
</dbReference>
<reference evidence="2 3" key="1">
    <citation type="submission" date="2018-09" db="EMBL/GenBank/DDBJ databases">
        <title>Phylogeny of the Shewanellaceae, and recommendation for two new genera, Pseudoshewanella and Parashewanella.</title>
        <authorList>
            <person name="Wang G."/>
        </authorList>
    </citation>
    <scope>NUCLEOTIDE SEQUENCE [LARGE SCALE GENOMIC DNA]</scope>
    <source>
        <strain evidence="2 3">KCTC 22492</strain>
    </source>
</reference>
<gene>
    <name evidence="2" type="ORF">D5R81_06370</name>
</gene>
<keyword evidence="3" id="KW-1185">Reference proteome</keyword>
<dbReference type="Proteomes" id="UP000273022">
    <property type="component" value="Unassembled WGS sequence"/>
</dbReference>
<proteinExistence type="predicted"/>
<dbReference type="OrthoDB" id="6979325at2"/>
<protein>
    <recommendedName>
        <fullName evidence="1">Transposase IS801/IS1294 domain-containing protein</fullName>
    </recommendedName>
</protein>
<organism evidence="2 3">
    <name type="scientific">Parashewanella spongiae</name>
    <dbReference type="NCBI Taxonomy" id="342950"/>
    <lineage>
        <taxon>Bacteria</taxon>
        <taxon>Pseudomonadati</taxon>
        <taxon>Pseudomonadota</taxon>
        <taxon>Gammaproteobacteria</taxon>
        <taxon>Alteromonadales</taxon>
        <taxon>Shewanellaceae</taxon>
        <taxon>Parashewanella</taxon>
    </lineage>
</organism>
<dbReference type="EMBL" id="QYYH01000029">
    <property type="protein sequence ID" value="RJY18194.1"/>
    <property type="molecule type" value="Genomic_DNA"/>
</dbReference>
<evidence type="ECO:0000313" key="2">
    <source>
        <dbReference type="EMBL" id="RJY18194.1"/>
    </source>
</evidence>
<dbReference type="InterPro" id="IPR007069">
    <property type="entry name" value="Transposase_32"/>
</dbReference>